<evidence type="ECO:0008006" key="5">
    <source>
        <dbReference type="Google" id="ProtNLM"/>
    </source>
</evidence>
<proteinExistence type="predicted"/>
<evidence type="ECO:0000256" key="1">
    <source>
        <dbReference type="SAM" id="MobiDB-lite"/>
    </source>
</evidence>
<sequence length="67" mass="7454">MKNVVLTEFDHSVLAATTVLLIASVLYKVPGMTRSVGKTKKNISNKEGKGNQEHFEDTENNISYQPM</sequence>
<name>A0A1A8X3C1_PLAOA</name>
<evidence type="ECO:0000256" key="2">
    <source>
        <dbReference type="SAM" id="Phobius"/>
    </source>
</evidence>
<feature type="region of interest" description="Disordered" evidence="1">
    <location>
        <begin position="38"/>
        <end position="67"/>
    </location>
</feature>
<dbReference type="EMBL" id="FLQV01001483">
    <property type="protein sequence ID" value="SBS99721.1"/>
    <property type="molecule type" value="Genomic_DNA"/>
</dbReference>
<evidence type="ECO:0000313" key="3">
    <source>
        <dbReference type="EMBL" id="SBS99721.1"/>
    </source>
</evidence>
<evidence type="ECO:0000313" key="4">
    <source>
        <dbReference type="Proteomes" id="UP000078546"/>
    </source>
</evidence>
<accession>A0A1A8X3C1</accession>
<protein>
    <recommendedName>
        <fullName evidence="5">PIR Superfamily Protein</fullName>
    </recommendedName>
</protein>
<dbReference type="Proteomes" id="UP000078546">
    <property type="component" value="Unassembled WGS sequence"/>
</dbReference>
<gene>
    <name evidence="3" type="ORF">POVCU1_054640</name>
</gene>
<keyword evidence="2" id="KW-0472">Membrane</keyword>
<organism evidence="3 4">
    <name type="scientific">Plasmodium ovale curtisi</name>
    <dbReference type="NCBI Taxonomy" id="864141"/>
    <lineage>
        <taxon>Eukaryota</taxon>
        <taxon>Sar</taxon>
        <taxon>Alveolata</taxon>
        <taxon>Apicomplexa</taxon>
        <taxon>Aconoidasida</taxon>
        <taxon>Haemosporida</taxon>
        <taxon>Plasmodiidae</taxon>
        <taxon>Plasmodium</taxon>
        <taxon>Plasmodium (Plasmodium)</taxon>
    </lineage>
</organism>
<feature type="transmembrane region" description="Helical" evidence="2">
    <location>
        <begin position="12"/>
        <end position="30"/>
    </location>
</feature>
<dbReference type="AlphaFoldDB" id="A0A1A8X3C1"/>
<feature type="compositionally biased region" description="Basic and acidic residues" evidence="1">
    <location>
        <begin position="44"/>
        <end position="57"/>
    </location>
</feature>
<keyword evidence="2" id="KW-1133">Transmembrane helix</keyword>
<reference evidence="4" key="1">
    <citation type="submission" date="2016-05" db="EMBL/GenBank/DDBJ databases">
        <authorList>
            <person name="Naeem Raeece"/>
        </authorList>
    </citation>
    <scope>NUCLEOTIDE SEQUENCE [LARGE SCALE GENOMIC DNA]</scope>
</reference>
<keyword evidence="2" id="KW-0812">Transmembrane</keyword>